<name>A0ABD2CZF7_VESMC</name>
<accession>A0ABD2CZF7</accession>
<protein>
    <submittedName>
        <fullName evidence="1">Uncharacterized protein</fullName>
    </submittedName>
</protein>
<sequence length="67" mass="7696">MRVIASGELRRPIFVPNAHPSFIHQSIADNTIFMSECFLVGSSTRLKDIRENIKSNHDVGYTARRFF</sequence>
<keyword evidence="2" id="KW-1185">Reference proteome</keyword>
<comment type="caution">
    <text evidence="1">The sequence shown here is derived from an EMBL/GenBank/DDBJ whole genome shotgun (WGS) entry which is preliminary data.</text>
</comment>
<evidence type="ECO:0000313" key="2">
    <source>
        <dbReference type="Proteomes" id="UP001607303"/>
    </source>
</evidence>
<proteinExistence type="predicted"/>
<dbReference type="Proteomes" id="UP001607303">
    <property type="component" value="Unassembled WGS sequence"/>
</dbReference>
<reference evidence="1 2" key="1">
    <citation type="journal article" date="2024" name="Ann. Entomol. Soc. Am.">
        <title>Genomic analyses of the southern and eastern yellowjacket wasps (Hymenoptera: Vespidae) reveal evolutionary signatures of social life.</title>
        <authorList>
            <person name="Catto M.A."/>
            <person name="Caine P.B."/>
            <person name="Orr S.E."/>
            <person name="Hunt B.G."/>
            <person name="Goodisman M.A.D."/>
        </authorList>
    </citation>
    <scope>NUCLEOTIDE SEQUENCE [LARGE SCALE GENOMIC DNA]</scope>
    <source>
        <strain evidence="1">232</strain>
        <tissue evidence="1">Head and thorax</tissue>
    </source>
</reference>
<dbReference type="EMBL" id="JAYRBN010000010">
    <property type="protein sequence ID" value="KAL2750517.1"/>
    <property type="molecule type" value="Genomic_DNA"/>
</dbReference>
<gene>
    <name evidence="1" type="ORF">V1477_001307</name>
</gene>
<dbReference type="AlphaFoldDB" id="A0ABD2CZF7"/>
<organism evidence="1 2">
    <name type="scientific">Vespula maculifrons</name>
    <name type="common">Eastern yellow jacket</name>
    <name type="synonym">Wasp</name>
    <dbReference type="NCBI Taxonomy" id="7453"/>
    <lineage>
        <taxon>Eukaryota</taxon>
        <taxon>Metazoa</taxon>
        <taxon>Ecdysozoa</taxon>
        <taxon>Arthropoda</taxon>
        <taxon>Hexapoda</taxon>
        <taxon>Insecta</taxon>
        <taxon>Pterygota</taxon>
        <taxon>Neoptera</taxon>
        <taxon>Endopterygota</taxon>
        <taxon>Hymenoptera</taxon>
        <taxon>Apocrita</taxon>
        <taxon>Aculeata</taxon>
        <taxon>Vespoidea</taxon>
        <taxon>Vespidae</taxon>
        <taxon>Vespinae</taxon>
        <taxon>Vespula</taxon>
    </lineage>
</organism>
<evidence type="ECO:0000313" key="1">
    <source>
        <dbReference type="EMBL" id="KAL2750517.1"/>
    </source>
</evidence>